<dbReference type="PANTHER" id="PTHR46708">
    <property type="entry name" value="TENASCIN"/>
    <property type="match status" value="1"/>
</dbReference>
<evidence type="ECO:0000256" key="1">
    <source>
        <dbReference type="ARBA" id="ARBA00022737"/>
    </source>
</evidence>
<gene>
    <name evidence="4" type="ORF">I2I01_11135</name>
</gene>
<dbReference type="InterPro" id="IPR036116">
    <property type="entry name" value="FN3_sf"/>
</dbReference>
<dbReference type="Pfam" id="PF00041">
    <property type="entry name" value="fn3"/>
    <property type="match status" value="1"/>
</dbReference>
<dbReference type="SUPFAM" id="SSF49265">
    <property type="entry name" value="Fibronectin type III"/>
    <property type="match status" value="1"/>
</dbReference>
<dbReference type="PANTHER" id="PTHR46708:SF2">
    <property type="entry name" value="FIBRONECTIN TYPE-III DOMAIN-CONTAINING PROTEIN"/>
    <property type="match status" value="1"/>
</dbReference>
<feature type="chain" id="PRO_5038034530" evidence="2">
    <location>
        <begin position="17"/>
        <end position="282"/>
    </location>
</feature>
<accession>A0A931BGY8</accession>
<dbReference type="InterPro" id="IPR050991">
    <property type="entry name" value="ECM_Regulatory_Proteins"/>
</dbReference>
<keyword evidence="1" id="KW-0677">Repeat</keyword>
<dbReference type="CDD" id="cd00063">
    <property type="entry name" value="FN3"/>
    <property type="match status" value="1"/>
</dbReference>
<dbReference type="Proteomes" id="UP000645610">
    <property type="component" value="Unassembled WGS sequence"/>
</dbReference>
<dbReference type="Gene3D" id="2.60.40.10">
    <property type="entry name" value="Immunoglobulins"/>
    <property type="match status" value="2"/>
</dbReference>
<evidence type="ECO:0000313" key="4">
    <source>
        <dbReference type="EMBL" id="MBF9142193.1"/>
    </source>
</evidence>
<evidence type="ECO:0000256" key="2">
    <source>
        <dbReference type="SAM" id="SignalP"/>
    </source>
</evidence>
<keyword evidence="5" id="KW-1185">Reference proteome</keyword>
<dbReference type="PROSITE" id="PS50853">
    <property type="entry name" value="FN3"/>
    <property type="match status" value="1"/>
</dbReference>
<dbReference type="SMART" id="SM00060">
    <property type="entry name" value="FN3"/>
    <property type="match status" value="2"/>
</dbReference>
<dbReference type="AlphaFoldDB" id="A0A931BGY8"/>
<sequence length="282" mass="28272">MLLLVALVVVSFGAAAQCNAPANLIITNVTSTSATLSFPVPSPTPVNYVIVYQTASGAGQTINPAPTAPPVALANLLPGTVYTVTVTSYCASGFSATVNASFTTGSASTCPSVTNLVATRTASTLSIAATATPGASGYFIDCATTLGTPVGSVATATPQYTFTGVSLSTAYRVCVSSICPGGGTPVACITSPAAVLAARPALEAAIGLAPNPASQRATLTLPADWSRPGGEVLIMDVQRVVRRLSLPGTARVELDLAGLAPGLYAVQVRTSQGTVAKRLLVQ</sequence>
<reference evidence="4 5" key="1">
    <citation type="submission" date="2020-11" db="EMBL/GenBank/DDBJ databases">
        <authorList>
            <person name="Kim M.K."/>
        </authorList>
    </citation>
    <scope>NUCLEOTIDE SEQUENCE [LARGE SCALE GENOMIC DNA]</scope>
    <source>
        <strain evidence="4 5">BT439</strain>
    </source>
</reference>
<dbReference type="RefSeq" id="WP_196286512.1">
    <property type="nucleotide sequence ID" value="NZ_JADQDP010000002.1"/>
</dbReference>
<evidence type="ECO:0000313" key="5">
    <source>
        <dbReference type="Proteomes" id="UP000645610"/>
    </source>
</evidence>
<keyword evidence="2" id="KW-0732">Signal</keyword>
<proteinExistence type="predicted"/>
<comment type="caution">
    <text evidence="4">The sequence shown here is derived from an EMBL/GenBank/DDBJ whole genome shotgun (WGS) entry which is preliminary data.</text>
</comment>
<feature type="domain" description="Fibronectin type-III" evidence="3">
    <location>
        <begin position="20"/>
        <end position="109"/>
    </location>
</feature>
<organism evidence="4 5">
    <name type="scientific">Hymenobacter properus</name>
    <dbReference type="NCBI Taxonomy" id="2791026"/>
    <lineage>
        <taxon>Bacteria</taxon>
        <taxon>Pseudomonadati</taxon>
        <taxon>Bacteroidota</taxon>
        <taxon>Cytophagia</taxon>
        <taxon>Cytophagales</taxon>
        <taxon>Hymenobacteraceae</taxon>
        <taxon>Hymenobacter</taxon>
    </lineage>
</organism>
<dbReference type="EMBL" id="JADQDP010000002">
    <property type="protein sequence ID" value="MBF9142193.1"/>
    <property type="molecule type" value="Genomic_DNA"/>
</dbReference>
<name>A0A931BGY8_9BACT</name>
<evidence type="ECO:0000259" key="3">
    <source>
        <dbReference type="PROSITE" id="PS50853"/>
    </source>
</evidence>
<protein>
    <submittedName>
        <fullName evidence="4">Fibronectin type III domain-containing protein</fullName>
    </submittedName>
</protein>
<feature type="signal peptide" evidence="2">
    <location>
        <begin position="1"/>
        <end position="16"/>
    </location>
</feature>
<dbReference type="InterPro" id="IPR003961">
    <property type="entry name" value="FN3_dom"/>
</dbReference>
<dbReference type="InterPro" id="IPR013783">
    <property type="entry name" value="Ig-like_fold"/>
</dbReference>